<evidence type="ECO:0000313" key="4">
    <source>
        <dbReference type="Proteomes" id="UP000813462"/>
    </source>
</evidence>
<dbReference type="Pfam" id="PF01504">
    <property type="entry name" value="PIP5K"/>
    <property type="match status" value="1"/>
</dbReference>
<dbReference type="Proteomes" id="UP000813462">
    <property type="component" value="Unassembled WGS sequence"/>
</dbReference>
<evidence type="ECO:0000313" key="3">
    <source>
        <dbReference type="EMBL" id="KAH7522526.1"/>
    </source>
</evidence>
<dbReference type="InterPro" id="IPR002498">
    <property type="entry name" value="PInositol-4-P-4/5-kinase_core"/>
</dbReference>
<protein>
    <recommendedName>
        <fullName evidence="2">PIPK domain-containing protein</fullName>
    </recommendedName>
</protein>
<dbReference type="AlphaFoldDB" id="A0A978V593"/>
<dbReference type="GO" id="GO:0052742">
    <property type="term" value="F:phosphatidylinositol kinase activity"/>
    <property type="evidence" value="ECO:0007669"/>
    <property type="project" value="InterPro"/>
</dbReference>
<keyword evidence="1" id="KW-0418">Kinase</keyword>
<sequence>MKGFEKFGDIKSHSAEYLPTNIEFITGELNKDELMSIVACALAFLKDRPLEDNPLGVNIEDVNVAVQSEASFGNFSLPLHTHVYTLHLEKKKKIPLDAPEDTVRCPYAKQNEDNPFLNFANAYFDYIKNVNQENQSCLARILGIYQVIDNVKNLSHLLIVMENLSWRQNISEQYDLKGIDIKQRYVDVRKRHIENFVERMTECPKFLSNDSREALVRALENDTTFLRVDHRDYGLLVARGSGRSAARVCLWHHRLFRTLHAVQMPRVMVQVLFSSADRFAPTTVQPEIRQVHETAFLDRAYFLD</sequence>
<dbReference type="InterPro" id="IPR027484">
    <property type="entry name" value="PInositol-4-P-5-kinase_N"/>
</dbReference>
<organism evidence="3 4">
    <name type="scientific">Ziziphus jujuba var. spinosa</name>
    <dbReference type="NCBI Taxonomy" id="714518"/>
    <lineage>
        <taxon>Eukaryota</taxon>
        <taxon>Viridiplantae</taxon>
        <taxon>Streptophyta</taxon>
        <taxon>Embryophyta</taxon>
        <taxon>Tracheophyta</taxon>
        <taxon>Spermatophyta</taxon>
        <taxon>Magnoliopsida</taxon>
        <taxon>eudicotyledons</taxon>
        <taxon>Gunneridae</taxon>
        <taxon>Pentapetalae</taxon>
        <taxon>rosids</taxon>
        <taxon>fabids</taxon>
        <taxon>Rosales</taxon>
        <taxon>Rhamnaceae</taxon>
        <taxon>Paliureae</taxon>
        <taxon>Ziziphus</taxon>
    </lineage>
</organism>
<dbReference type="PANTHER" id="PTHR45748">
    <property type="entry name" value="1-PHOSPHATIDYLINOSITOL 3-PHOSPHATE 5-KINASE-RELATED"/>
    <property type="match status" value="1"/>
</dbReference>
<feature type="domain" description="PIPK" evidence="2">
    <location>
        <begin position="79"/>
        <end position="296"/>
    </location>
</feature>
<dbReference type="GO" id="GO:0046488">
    <property type="term" value="P:phosphatidylinositol metabolic process"/>
    <property type="evidence" value="ECO:0007669"/>
    <property type="project" value="InterPro"/>
</dbReference>
<dbReference type="Gene3D" id="3.30.800.10">
    <property type="entry name" value="Phosphatidylinositol Phosphate Kinase II Beta"/>
    <property type="match status" value="1"/>
</dbReference>
<dbReference type="Gene3D" id="3.30.810.10">
    <property type="entry name" value="2-Layer Sandwich"/>
    <property type="match status" value="1"/>
</dbReference>
<comment type="caution">
    <text evidence="3">The sequence shown here is derived from an EMBL/GenBank/DDBJ whole genome shotgun (WGS) entry which is preliminary data.</text>
</comment>
<gene>
    <name evidence="3" type="ORF">FEM48_Zijuj07G0147900</name>
</gene>
<evidence type="ECO:0000256" key="1">
    <source>
        <dbReference type="ARBA" id="ARBA00022777"/>
    </source>
</evidence>
<keyword evidence="1" id="KW-0808">Transferase</keyword>
<dbReference type="EMBL" id="JAEACU010000007">
    <property type="protein sequence ID" value="KAH7522526.1"/>
    <property type="molecule type" value="Genomic_DNA"/>
</dbReference>
<dbReference type="SUPFAM" id="SSF56104">
    <property type="entry name" value="SAICAR synthase-like"/>
    <property type="match status" value="1"/>
</dbReference>
<dbReference type="SMART" id="SM00330">
    <property type="entry name" value="PIPKc"/>
    <property type="match status" value="1"/>
</dbReference>
<proteinExistence type="predicted"/>
<dbReference type="InterPro" id="IPR027483">
    <property type="entry name" value="PInositol-4-P-4/5-kinase_C_sf"/>
</dbReference>
<accession>A0A978V593</accession>
<reference evidence="3" key="1">
    <citation type="journal article" date="2021" name="Front. Plant Sci.">
        <title>Chromosome-Scale Genome Assembly for Chinese Sour Jujube and Insights Into Its Genome Evolution and Domestication Signature.</title>
        <authorList>
            <person name="Shen L.-Y."/>
            <person name="Luo H."/>
            <person name="Wang X.-L."/>
            <person name="Wang X.-M."/>
            <person name="Qiu X.-J."/>
            <person name="Liu H."/>
            <person name="Zhou S.-S."/>
            <person name="Jia K.-H."/>
            <person name="Nie S."/>
            <person name="Bao Y.-T."/>
            <person name="Zhang R.-G."/>
            <person name="Yun Q.-Z."/>
            <person name="Chai Y.-H."/>
            <person name="Lu J.-Y."/>
            <person name="Li Y."/>
            <person name="Zhao S.-W."/>
            <person name="Mao J.-F."/>
            <person name="Jia S.-G."/>
            <person name="Mao Y.-M."/>
        </authorList>
    </citation>
    <scope>NUCLEOTIDE SEQUENCE</scope>
    <source>
        <strain evidence="3">AT0</strain>
        <tissue evidence="3">Leaf</tissue>
    </source>
</reference>
<evidence type="ECO:0000259" key="2">
    <source>
        <dbReference type="SMART" id="SM00330"/>
    </source>
</evidence>
<name>A0A978V593_ZIZJJ</name>